<dbReference type="InterPro" id="IPR044946">
    <property type="entry name" value="Restrct_endonuc_typeI_TRD_sf"/>
</dbReference>
<comment type="similarity">
    <text evidence="1">Belongs to the type-I restriction system S methylase family.</text>
</comment>
<dbReference type="SUPFAM" id="SSF116734">
    <property type="entry name" value="DNA methylase specificity domain"/>
    <property type="match status" value="1"/>
</dbReference>
<evidence type="ECO:0000313" key="6">
    <source>
        <dbReference type="Proteomes" id="UP000294575"/>
    </source>
</evidence>
<dbReference type="OrthoDB" id="5465337at2"/>
<evidence type="ECO:0000256" key="1">
    <source>
        <dbReference type="ARBA" id="ARBA00010923"/>
    </source>
</evidence>
<evidence type="ECO:0000259" key="4">
    <source>
        <dbReference type="Pfam" id="PF01420"/>
    </source>
</evidence>
<evidence type="ECO:0000313" key="5">
    <source>
        <dbReference type="EMBL" id="TDQ35348.1"/>
    </source>
</evidence>
<feature type="domain" description="Type I restriction modification DNA specificity" evidence="4">
    <location>
        <begin position="5"/>
        <end position="167"/>
    </location>
</feature>
<dbReference type="InterPro" id="IPR052021">
    <property type="entry name" value="Type-I_RS_S_subunit"/>
</dbReference>
<keyword evidence="2" id="KW-0680">Restriction system</keyword>
<dbReference type="GO" id="GO:0009307">
    <property type="term" value="P:DNA restriction-modification system"/>
    <property type="evidence" value="ECO:0007669"/>
    <property type="project" value="UniProtKB-KW"/>
</dbReference>
<dbReference type="PANTHER" id="PTHR30408">
    <property type="entry name" value="TYPE-1 RESTRICTION ENZYME ECOKI SPECIFICITY PROTEIN"/>
    <property type="match status" value="1"/>
</dbReference>
<organism evidence="5 6">
    <name type="scientific">Thiopseudomonas denitrificans</name>
    <dbReference type="NCBI Taxonomy" id="1501432"/>
    <lineage>
        <taxon>Bacteria</taxon>
        <taxon>Pseudomonadati</taxon>
        <taxon>Pseudomonadota</taxon>
        <taxon>Gammaproteobacteria</taxon>
        <taxon>Pseudomonadales</taxon>
        <taxon>Pseudomonadaceae</taxon>
        <taxon>Thiopseudomonas</taxon>
    </lineage>
</organism>
<dbReference type="Gene3D" id="3.90.220.20">
    <property type="entry name" value="DNA methylase specificity domains"/>
    <property type="match status" value="1"/>
</dbReference>
<evidence type="ECO:0000256" key="2">
    <source>
        <dbReference type="ARBA" id="ARBA00022747"/>
    </source>
</evidence>
<dbReference type="Pfam" id="PF01420">
    <property type="entry name" value="Methylase_S"/>
    <property type="match status" value="1"/>
</dbReference>
<reference evidence="5 6" key="1">
    <citation type="submission" date="2019-03" db="EMBL/GenBank/DDBJ databases">
        <title>Genomic Encyclopedia of Type Strains, Phase IV (KMG-IV): sequencing the most valuable type-strain genomes for metagenomic binning, comparative biology and taxonomic classification.</title>
        <authorList>
            <person name="Goeker M."/>
        </authorList>
    </citation>
    <scope>NUCLEOTIDE SEQUENCE [LARGE SCALE GENOMIC DNA]</scope>
    <source>
        <strain evidence="5 6">DSM 28679</strain>
    </source>
</reference>
<accession>A0A4V3D4E4</accession>
<evidence type="ECO:0000256" key="3">
    <source>
        <dbReference type="ARBA" id="ARBA00023125"/>
    </source>
</evidence>
<gene>
    <name evidence="5" type="ORF">DFQ45_11638</name>
</gene>
<proteinExistence type="inferred from homology"/>
<dbReference type="RefSeq" id="WP_101495602.1">
    <property type="nucleotide sequence ID" value="NZ_LNJZ01000002.1"/>
</dbReference>
<keyword evidence="6" id="KW-1185">Reference proteome</keyword>
<dbReference type="AlphaFoldDB" id="A0A4V3D4E4"/>
<sequence length="202" mass="22956">MKYTTKLSDIATVRTGFTFRSRLAEQASGNAYVLQIKDLRAYHEQTGSDLLHRACLPQIQWEGRDNAFVAPGTILLPSKGGYFRAACLSAENNELPLVASSQFLLVSPVSKNLIPEFLCWALNRPQMQHYLEEIASQGTSMPMLSRAAAEELELDIPDLATQQKILRLNQLWEKEQRLTRALLKNRETMLQGMFRHLLTENH</sequence>
<dbReference type="InterPro" id="IPR000055">
    <property type="entry name" value="Restrct_endonuc_typeI_TRD"/>
</dbReference>
<comment type="caution">
    <text evidence="5">The sequence shown here is derived from an EMBL/GenBank/DDBJ whole genome shotgun (WGS) entry which is preliminary data.</text>
</comment>
<dbReference type="PANTHER" id="PTHR30408:SF12">
    <property type="entry name" value="TYPE I RESTRICTION ENZYME MJAVIII SPECIFICITY SUBUNIT"/>
    <property type="match status" value="1"/>
</dbReference>
<protein>
    <submittedName>
        <fullName evidence="5">Type I restriction modification DNA specificity protein</fullName>
    </submittedName>
</protein>
<keyword evidence="3" id="KW-0238">DNA-binding</keyword>
<dbReference type="CDD" id="cd16961">
    <property type="entry name" value="RMtype1_S_TRD-CR_like"/>
    <property type="match status" value="1"/>
</dbReference>
<name>A0A4V3D4E4_9GAMM</name>
<dbReference type="Proteomes" id="UP000294575">
    <property type="component" value="Unassembled WGS sequence"/>
</dbReference>
<dbReference type="EMBL" id="SNYK01000016">
    <property type="protein sequence ID" value="TDQ35348.1"/>
    <property type="molecule type" value="Genomic_DNA"/>
</dbReference>
<dbReference type="GO" id="GO:0003677">
    <property type="term" value="F:DNA binding"/>
    <property type="evidence" value="ECO:0007669"/>
    <property type="project" value="UniProtKB-KW"/>
</dbReference>